<evidence type="ECO:0000256" key="2">
    <source>
        <dbReference type="SAM" id="Phobius"/>
    </source>
</evidence>
<accession>A0A818IEK4</accession>
<evidence type="ECO:0000313" key="3">
    <source>
        <dbReference type="EMBL" id="CAF3518699.1"/>
    </source>
</evidence>
<keyword evidence="2" id="KW-0812">Transmembrane</keyword>
<evidence type="ECO:0000256" key="1">
    <source>
        <dbReference type="SAM" id="MobiDB-lite"/>
    </source>
</evidence>
<dbReference type="EMBL" id="CAJOBS010002167">
    <property type="protein sequence ID" value="CAF4796215.1"/>
    <property type="molecule type" value="Genomic_DNA"/>
</dbReference>
<evidence type="ECO:0000313" key="4">
    <source>
        <dbReference type="EMBL" id="CAF4796215.1"/>
    </source>
</evidence>
<dbReference type="Proteomes" id="UP000663865">
    <property type="component" value="Unassembled WGS sequence"/>
</dbReference>
<evidence type="ECO:0000313" key="5">
    <source>
        <dbReference type="Proteomes" id="UP000663865"/>
    </source>
</evidence>
<feature type="region of interest" description="Disordered" evidence="1">
    <location>
        <begin position="96"/>
        <end position="120"/>
    </location>
</feature>
<gene>
    <name evidence="3" type="ORF">KIK155_LOCUS16788</name>
    <name evidence="4" type="ORF">TOA249_LOCUS23059</name>
</gene>
<feature type="region of interest" description="Disordered" evidence="1">
    <location>
        <begin position="17"/>
        <end position="39"/>
    </location>
</feature>
<dbReference type="EMBL" id="CAJNYV010002973">
    <property type="protein sequence ID" value="CAF3518699.1"/>
    <property type="molecule type" value="Genomic_DNA"/>
</dbReference>
<name>A0A818IEK4_9BILA</name>
<dbReference type="AlphaFoldDB" id="A0A818IEK4"/>
<reference evidence="3" key="1">
    <citation type="submission" date="2021-02" db="EMBL/GenBank/DDBJ databases">
        <authorList>
            <person name="Nowell W R."/>
        </authorList>
    </citation>
    <scope>NUCLEOTIDE SEQUENCE</scope>
</reference>
<keyword evidence="2" id="KW-1133">Transmembrane helix</keyword>
<sequence>MRISVSGGAEIAVSCNPEAYGDGDGDGDNAKATQSTPVVASEPSNVATTSFALTILVICFVLVYFKVKLGKVEDIMAKIITPSLLRSLLTPAKAETSTKEMSVEIPPENHYEDMTASSDV</sequence>
<comment type="caution">
    <text evidence="3">The sequence shown here is derived from an EMBL/GenBank/DDBJ whole genome shotgun (WGS) entry which is preliminary data.</text>
</comment>
<protein>
    <submittedName>
        <fullName evidence="3">Uncharacterized protein</fullName>
    </submittedName>
</protein>
<feature type="compositionally biased region" description="Basic and acidic residues" evidence="1">
    <location>
        <begin position="96"/>
        <end position="113"/>
    </location>
</feature>
<feature type="transmembrane region" description="Helical" evidence="2">
    <location>
        <begin position="46"/>
        <end position="65"/>
    </location>
</feature>
<proteinExistence type="predicted"/>
<dbReference type="Proteomes" id="UP000663838">
    <property type="component" value="Unassembled WGS sequence"/>
</dbReference>
<keyword evidence="2" id="KW-0472">Membrane</keyword>
<organism evidence="3 5">
    <name type="scientific">Rotaria socialis</name>
    <dbReference type="NCBI Taxonomy" id="392032"/>
    <lineage>
        <taxon>Eukaryota</taxon>
        <taxon>Metazoa</taxon>
        <taxon>Spiralia</taxon>
        <taxon>Gnathifera</taxon>
        <taxon>Rotifera</taxon>
        <taxon>Eurotatoria</taxon>
        <taxon>Bdelloidea</taxon>
        <taxon>Philodinida</taxon>
        <taxon>Philodinidae</taxon>
        <taxon>Rotaria</taxon>
    </lineage>
</organism>